<dbReference type="RefSeq" id="WP_079556151.1">
    <property type="nucleotide sequence ID" value="NZ_CP021904.1"/>
</dbReference>
<dbReference type="GO" id="GO:0045454">
    <property type="term" value="P:cell redox homeostasis"/>
    <property type="evidence" value="ECO:0007669"/>
    <property type="project" value="TreeGrafter"/>
</dbReference>
<feature type="transmembrane region" description="Helical" evidence="6">
    <location>
        <begin position="434"/>
        <end position="452"/>
    </location>
</feature>
<dbReference type="GO" id="GO:0017004">
    <property type="term" value="P:cytochrome complex assembly"/>
    <property type="evidence" value="ECO:0007669"/>
    <property type="project" value="UniProtKB-KW"/>
</dbReference>
<evidence type="ECO:0000256" key="6">
    <source>
        <dbReference type="SAM" id="Phobius"/>
    </source>
</evidence>
<evidence type="ECO:0000256" key="3">
    <source>
        <dbReference type="ARBA" id="ARBA00022748"/>
    </source>
</evidence>
<keyword evidence="11" id="KW-1185">Reference proteome</keyword>
<accession>A0A1T5AU58</accession>
<feature type="domain" description="Thiol:disulfide interchange protein DsbD N-terminal" evidence="9">
    <location>
        <begin position="25"/>
        <end position="146"/>
    </location>
</feature>
<dbReference type="Pfam" id="PF13899">
    <property type="entry name" value="Thioredoxin_7"/>
    <property type="match status" value="1"/>
</dbReference>
<evidence type="ECO:0000256" key="5">
    <source>
        <dbReference type="ARBA" id="ARBA00023136"/>
    </source>
</evidence>
<evidence type="ECO:0000256" key="2">
    <source>
        <dbReference type="ARBA" id="ARBA00022692"/>
    </source>
</evidence>
<dbReference type="AlphaFoldDB" id="A0A1T5AU58"/>
<dbReference type="KEGG" id="asx:CDL62_05300"/>
<reference evidence="11" key="1">
    <citation type="submission" date="2017-02" db="EMBL/GenBank/DDBJ databases">
        <authorList>
            <person name="Varghese N."/>
            <person name="Submissions S."/>
        </authorList>
    </citation>
    <scope>NUCLEOTIDE SEQUENCE [LARGE SCALE GENOMIC DNA]</scope>
    <source>
        <strain evidence="11">DSM 24412</strain>
    </source>
</reference>
<keyword evidence="7" id="KW-0732">Signal</keyword>
<evidence type="ECO:0000313" key="10">
    <source>
        <dbReference type="EMBL" id="SKB38377.1"/>
    </source>
</evidence>
<evidence type="ECO:0000313" key="11">
    <source>
        <dbReference type="Proteomes" id="UP000191055"/>
    </source>
</evidence>
<feature type="domain" description="Cytochrome C biogenesis protein transmembrane" evidence="8">
    <location>
        <begin position="210"/>
        <end position="418"/>
    </location>
</feature>
<feature type="transmembrane region" description="Helical" evidence="6">
    <location>
        <begin position="284"/>
        <end position="304"/>
    </location>
</feature>
<feature type="chain" id="PRO_5011961958" evidence="7">
    <location>
        <begin position="21"/>
        <end position="677"/>
    </location>
</feature>
<evidence type="ECO:0000259" key="8">
    <source>
        <dbReference type="Pfam" id="PF02683"/>
    </source>
</evidence>
<keyword evidence="2 6" id="KW-0812">Transmembrane</keyword>
<dbReference type="STRING" id="889453.SAMN03080601_00380"/>
<proteinExistence type="predicted"/>
<feature type="transmembrane region" description="Helical" evidence="6">
    <location>
        <begin position="361"/>
        <end position="385"/>
    </location>
</feature>
<protein>
    <submittedName>
        <fullName evidence="10">Thiol:disulfide interchange protein DsbD</fullName>
    </submittedName>
</protein>
<dbReference type="Pfam" id="PF02683">
    <property type="entry name" value="DsbD_TM"/>
    <property type="match status" value="1"/>
</dbReference>
<comment type="subcellular location">
    <subcellularLocation>
        <location evidence="1">Membrane</location>
        <topology evidence="1">Multi-pass membrane protein</topology>
    </subcellularLocation>
</comment>
<feature type="signal peptide" evidence="7">
    <location>
        <begin position="1"/>
        <end position="20"/>
    </location>
</feature>
<feature type="transmembrane region" description="Helical" evidence="6">
    <location>
        <begin position="205"/>
        <end position="228"/>
    </location>
</feature>
<feature type="transmembrane region" description="Helical" evidence="6">
    <location>
        <begin position="405"/>
        <end position="428"/>
    </location>
</feature>
<dbReference type="OrthoDB" id="9811036at2"/>
<sequence length="677" mass="74812">MRKILFLLSLLLAGSMHFSAQVLEPVKWEFSANRIDEKRVEVVAEATIDDNWYLYSIRIPEGGPIPTSLNIDESVQYRLDGELRQEPEPVPTFDEAFQMELGYLADRARIIQRLELQSADEVTISGYVEFMVCDDHRCLPPAQIDFELTVPGISVKAETAPIEVPDDASDIATDVLDEDAFEDETAEVAEDLIIQTKEEEKDSSWGIFWISFLGGLAALLTPCVFPMIPLTVSFFLRNANNKTKALRDGVFYGLTIIFAYVVLGLAISIIFGANALNALATSPVFNVMFFAILLFFAASFFGAFELTMPAKWSNALDQKADQTGGLMGVILMGLVFVLVSFSCTGPIVGTLLVEAALGGGVYAPAIGMFGFGLALAIPFALFAIFPTAMKSLPKSGGWMNSVKVVLGFIVVAFSLKFLSVADAVGQWGILDREVFLAIWISIFTLMGLYLIGKIKFAHDSDLPYLSVPRLILAIATFSFVFYLIPGLWGAPLRAVSSFLPSPVTQDFDLSRAQFGSAQSGTAIEIAGESVIEGPHGLMKYTDYEEGMAAARDAGKPVFLDFTGLGCANCRKMESLVWSDNTVRNMLANDYIIISLYVDKREPLPESEQYVSEVTGRRVRTVGNKWSDFQIERYNINSQPYYVLLNHDEVSLTEPRGYNSDVQEYIIWLREGLDQFSN</sequence>
<evidence type="ECO:0000256" key="7">
    <source>
        <dbReference type="SAM" id="SignalP"/>
    </source>
</evidence>
<dbReference type="Pfam" id="PF11412">
    <property type="entry name" value="DsbD_N"/>
    <property type="match status" value="1"/>
</dbReference>
<evidence type="ECO:0000256" key="1">
    <source>
        <dbReference type="ARBA" id="ARBA00004141"/>
    </source>
</evidence>
<feature type="transmembrane region" description="Helical" evidence="6">
    <location>
        <begin position="464"/>
        <end position="488"/>
    </location>
</feature>
<dbReference type="EMBL" id="FUYV01000001">
    <property type="protein sequence ID" value="SKB38377.1"/>
    <property type="molecule type" value="Genomic_DNA"/>
</dbReference>
<dbReference type="InterPro" id="IPR003834">
    <property type="entry name" value="Cyt_c_assmbl_TM_dom"/>
</dbReference>
<keyword evidence="4 6" id="KW-1133">Transmembrane helix</keyword>
<dbReference type="SUPFAM" id="SSF52833">
    <property type="entry name" value="Thioredoxin-like"/>
    <property type="match status" value="1"/>
</dbReference>
<keyword evidence="3" id="KW-0201">Cytochrome c-type biogenesis</keyword>
<evidence type="ECO:0000256" key="4">
    <source>
        <dbReference type="ARBA" id="ARBA00022989"/>
    </source>
</evidence>
<evidence type="ECO:0000259" key="9">
    <source>
        <dbReference type="Pfam" id="PF11412"/>
    </source>
</evidence>
<keyword evidence="5 6" id="KW-0472">Membrane</keyword>
<dbReference type="InterPro" id="IPR036249">
    <property type="entry name" value="Thioredoxin-like_sf"/>
</dbReference>
<gene>
    <name evidence="10" type="ORF">SAMN03080601_00380</name>
</gene>
<dbReference type="PANTHER" id="PTHR32234">
    <property type="entry name" value="THIOL:DISULFIDE INTERCHANGE PROTEIN DSBD"/>
    <property type="match status" value="1"/>
</dbReference>
<dbReference type="InterPro" id="IPR028250">
    <property type="entry name" value="DsbDN"/>
</dbReference>
<dbReference type="PANTHER" id="PTHR32234:SF0">
    <property type="entry name" value="THIOL:DISULFIDE INTERCHANGE PROTEIN DSBD"/>
    <property type="match status" value="1"/>
</dbReference>
<feature type="transmembrane region" description="Helical" evidence="6">
    <location>
        <begin position="249"/>
        <end position="272"/>
    </location>
</feature>
<dbReference type="GO" id="GO:0016020">
    <property type="term" value="C:membrane"/>
    <property type="evidence" value="ECO:0007669"/>
    <property type="project" value="UniProtKB-SubCell"/>
</dbReference>
<name>A0A1T5AU58_9BACT</name>
<feature type="transmembrane region" description="Helical" evidence="6">
    <location>
        <begin position="325"/>
        <end position="349"/>
    </location>
</feature>
<organism evidence="10 11">
    <name type="scientific">Alkalitalea saponilacus</name>
    <dbReference type="NCBI Taxonomy" id="889453"/>
    <lineage>
        <taxon>Bacteria</taxon>
        <taxon>Pseudomonadati</taxon>
        <taxon>Bacteroidota</taxon>
        <taxon>Bacteroidia</taxon>
        <taxon>Marinilabiliales</taxon>
        <taxon>Marinilabiliaceae</taxon>
        <taxon>Alkalitalea</taxon>
    </lineage>
</organism>
<dbReference type="Gene3D" id="3.40.30.10">
    <property type="entry name" value="Glutaredoxin"/>
    <property type="match status" value="1"/>
</dbReference>
<dbReference type="GO" id="GO:0015035">
    <property type="term" value="F:protein-disulfide reductase activity"/>
    <property type="evidence" value="ECO:0007669"/>
    <property type="project" value="TreeGrafter"/>
</dbReference>
<dbReference type="Proteomes" id="UP000191055">
    <property type="component" value="Unassembled WGS sequence"/>
</dbReference>